<comment type="caution">
    <text evidence="2">The sequence shown here is derived from an EMBL/GenBank/DDBJ whole genome shotgun (WGS) entry which is preliminary data.</text>
</comment>
<dbReference type="Gene3D" id="2.20.28.30">
    <property type="entry name" value="RNA polymerase ii, chain L"/>
    <property type="match status" value="1"/>
</dbReference>
<dbReference type="SUPFAM" id="SSF63393">
    <property type="entry name" value="RNA polymerase subunits"/>
    <property type="match status" value="1"/>
</dbReference>
<organism evidence="2">
    <name type="scientific">Desulfobacca acetoxidans</name>
    <dbReference type="NCBI Taxonomy" id="60893"/>
    <lineage>
        <taxon>Bacteria</taxon>
        <taxon>Pseudomonadati</taxon>
        <taxon>Thermodesulfobacteriota</taxon>
        <taxon>Desulfobaccia</taxon>
        <taxon>Desulfobaccales</taxon>
        <taxon>Desulfobaccaceae</taxon>
        <taxon>Desulfobacca</taxon>
    </lineage>
</organism>
<name>A0A7C5ENK8_9BACT</name>
<dbReference type="Pfam" id="PF09723">
    <property type="entry name" value="Zn_ribbon_8"/>
    <property type="match status" value="1"/>
</dbReference>
<feature type="domain" description="Putative regulatory protein FmdB zinc ribbon" evidence="1">
    <location>
        <begin position="1"/>
        <end position="41"/>
    </location>
</feature>
<gene>
    <name evidence="2" type="ORF">ENW48_01405</name>
</gene>
<reference evidence="2" key="1">
    <citation type="journal article" date="2020" name="mSystems">
        <title>Genome- and Community-Level Interaction Insights into Carbon Utilization and Element Cycling Functions of Hydrothermarchaeota in Hydrothermal Sediment.</title>
        <authorList>
            <person name="Zhou Z."/>
            <person name="Liu Y."/>
            <person name="Xu W."/>
            <person name="Pan J."/>
            <person name="Luo Z.H."/>
            <person name="Li M."/>
        </authorList>
    </citation>
    <scope>NUCLEOTIDE SEQUENCE [LARGE SCALE GENOMIC DNA]</scope>
    <source>
        <strain evidence="2">SpSt-853</strain>
    </source>
</reference>
<dbReference type="InterPro" id="IPR013429">
    <property type="entry name" value="Regulatory_FmdB_Zinc_ribbon"/>
</dbReference>
<sequence length="73" mass="7763">MPIFEYLCQNCGKEFERLVFRSDEVVECPACGHQSVNKLMSACAAKVGYKFTAASSSKSSCSGCSATSCSTCS</sequence>
<dbReference type="SMART" id="SM00834">
    <property type="entry name" value="CxxC_CXXC_SSSS"/>
    <property type="match status" value="1"/>
</dbReference>
<dbReference type="EMBL" id="DTKJ01000014">
    <property type="protein sequence ID" value="HGZ10858.1"/>
    <property type="molecule type" value="Genomic_DNA"/>
</dbReference>
<accession>A0A7C5ENK8</accession>
<dbReference type="NCBIfam" id="TIGR02605">
    <property type="entry name" value="CxxC_CxxC_SSSS"/>
    <property type="match status" value="1"/>
</dbReference>
<dbReference type="InterPro" id="IPR029040">
    <property type="entry name" value="RPABC4/Spt4"/>
</dbReference>
<protein>
    <submittedName>
        <fullName evidence="2">Zinc ribbon domain-containing protein</fullName>
    </submittedName>
</protein>
<proteinExistence type="predicted"/>
<evidence type="ECO:0000313" key="2">
    <source>
        <dbReference type="EMBL" id="HGZ10858.1"/>
    </source>
</evidence>
<evidence type="ECO:0000259" key="1">
    <source>
        <dbReference type="SMART" id="SM00834"/>
    </source>
</evidence>
<dbReference type="AlphaFoldDB" id="A0A7C5ENK8"/>